<dbReference type="EMBL" id="BROH01000004">
    <property type="protein sequence ID" value="GKY87904.1"/>
    <property type="molecule type" value="Genomic_DNA"/>
</dbReference>
<evidence type="ECO:0000313" key="6">
    <source>
        <dbReference type="EMBL" id="GKY87904.1"/>
    </source>
</evidence>
<dbReference type="Proteomes" id="UP001144205">
    <property type="component" value="Unassembled WGS sequence"/>
</dbReference>
<keyword evidence="4" id="KW-0234">DNA repair</keyword>
<keyword evidence="3" id="KW-0227">DNA damage</keyword>
<dbReference type="SUPFAM" id="SSF48150">
    <property type="entry name" value="DNA-glycosylase"/>
    <property type="match status" value="1"/>
</dbReference>
<feature type="domain" description="HhH-GPD" evidence="5">
    <location>
        <begin position="52"/>
        <end position="199"/>
    </location>
</feature>
<dbReference type="Gene3D" id="1.10.1670.40">
    <property type="match status" value="1"/>
</dbReference>
<accession>A0ABQ5LSC4</accession>
<gene>
    <name evidence="6" type="ORF">STA1M1_17730</name>
</gene>
<dbReference type="InterPro" id="IPR003265">
    <property type="entry name" value="HhH-GPD_domain"/>
</dbReference>
<dbReference type="InterPro" id="IPR051912">
    <property type="entry name" value="Alkylbase_DNA_Glycosylase/TA"/>
</dbReference>
<dbReference type="Pfam" id="PF00730">
    <property type="entry name" value="HhH-GPD"/>
    <property type="match status" value="1"/>
</dbReference>
<evidence type="ECO:0000256" key="4">
    <source>
        <dbReference type="ARBA" id="ARBA00023204"/>
    </source>
</evidence>
<name>A0ABQ5LSC4_9RHOB</name>
<evidence type="ECO:0000256" key="1">
    <source>
        <dbReference type="ARBA" id="ARBA00000086"/>
    </source>
</evidence>
<dbReference type="CDD" id="cd00056">
    <property type="entry name" value="ENDO3c"/>
    <property type="match status" value="1"/>
</dbReference>
<dbReference type="Gene3D" id="1.10.340.30">
    <property type="entry name" value="Hypothetical protein, domain 2"/>
    <property type="match status" value="1"/>
</dbReference>
<dbReference type="RefSeq" id="WP_281841890.1">
    <property type="nucleotide sequence ID" value="NZ_BROH01000004.1"/>
</dbReference>
<evidence type="ECO:0000256" key="3">
    <source>
        <dbReference type="ARBA" id="ARBA00022763"/>
    </source>
</evidence>
<organism evidence="6 7">
    <name type="scientific">Sinisalibacter aestuarii</name>
    <dbReference type="NCBI Taxonomy" id="2949426"/>
    <lineage>
        <taxon>Bacteria</taxon>
        <taxon>Pseudomonadati</taxon>
        <taxon>Pseudomonadota</taxon>
        <taxon>Alphaproteobacteria</taxon>
        <taxon>Rhodobacterales</taxon>
        <taxon>Roseobacteraceae</taxon>
        <taxon>Sinisalibacter</taxon>
    </lineage>
</organism>
<evidence type="ECO:0000256" key="2">
    <source>
        <dbReference type="ARBA" id="ARBA00012000"/>
    </source>
</evidence>
<evidence type="ECO:0000259" key="5">
    <source>
        <dbReference type="SMART" id="SM00478"/>
    </source>
</evidence>
<protein>
    <recommendedName>
        <fullName evidence="2">DNA-3-methyladenine glycosylase II</fullName>
        <ecNumber evidence="2">3.2.2.21</ecNumber>
    </recommendedName>
</protein>
<dbReference type="EC" id="3.2.2.21" evidence="2"/>
<dbReference type="PANTHER" id="PTHR43003">
    <property type="entry name" value="DNA-3-METHYLADENINE GLYCOSYLASE"/>
    <property type="match status" value="1"/>
</dbReference>
<evidence type="ECO:0000313" key="7">
    <source>
        <dbReference type="Proteomes" id="UP001144205"/>
    </source>
</evidence>
<comment type="catalytic activity">
    <reaction evidence="1">
        <text>Hydrolysis of alkylated DNA, releasing 3-methyladenine, 3-methylguanine, 7-methylguanine and 7-methyladenine.</text>
        <dbReference type="EC" id="3.2.2.21"/>
    </reaction>
</comment>
<reference evidence="6" key="1">
    <citation type="journal article" date="2023" name="Int. J. Syst. Evol. Microbiol.">
        <title>Sinisalibacter aestuarii sp. nov., isolated from estuarine sediment of the Arakawa River.</title>
        <authorList>
            <person name="Arafat S.T."/>
            <person name="Hirano S."/>
            <person name="Sato A."/>
            <person name="Takeuchi K."/>
            <person name="Yasuda T."/>
            <person name="Terahara T."/>
            <person name="Hamada M."/>
            <person name="Kobayashi T."/>
        </authorList>
    </citation>
    <scope>NUCLEOTIDE SEQUENCE</scope>
    <source>
        <strain evidence="6">B-399</strain>
    </source>
</reference>
<dbReference type="PANTHER" id="PTHR43003:SF5">
    <property type="entry name" value="DNA-3-METHYLADENINE GLYCOSYLASE"/>
    <property type="match status" value="1"/>
</dbReference>
<dbReference type="SMART" id="SM00478">
    <property type="entry name" value="ENDO3c"/>
    <property type="match status" value="1"/>
</dbReference>
<comment type="caution">
    <text evidence="6">The sequence shown here is derived from an EMBL/GenBank/DDBJ whole genome shotgun (WGS) entry which is preliminary data.</text>
</comment>
<sequence>MRRLIETEADIAEGIAALTRAEPRFALARDAVAEVPLRRNPHGFGALLRVILGQQVSTASAAALWARLDAAGLTTPEAIAATPQAVLCSHGLSRPKARYAHALAAAQIDFAALAALPDEAVIATLTGVPGIGRWTAEVYAMLSLGRADIFAPGDLALQEAARGLFGLAARPREAELRAMAAGWSPWRGVAARLLWAYYRVMTKREGIAP</sequence>
<keyword evidence="7" id="KW-1185">Reference proteome</keyword>
<dbReference type="InterPro" id="IPR011257">
    <property type="entry name" value="DNA_glycosylase"/>
</dbReference>
<proteinExistence type="predicted"/>